<dbReference type="AlphaFoldDB" id="A0AA38CFT4"/>
<evidence type="ECO:0000259" key="2">
    <source>
        <dbReference type="PROSITE" id="PS50097"/>
    </source>
</evidence>
<dbReference type="EMBL" id="JAHRHJ020000009">
    <property type="protein sequence ID" value="KAH9300381.1"/>
    <property type="molecule type" value="Genomic_DNA"/>
</dbReference>
<reference evidence="3 4" key="1">
    <citation type="journal article" date="2021" name="Nat. Plants">
        <title>The Taxus genome provides insights into paclitaxel biosynthesis.</title>
        <authorList>
            <person name="Xiong X."/>
            <person name="Gou J."/>
            <person name="Liao Q."/>
            <person name="Li Y."/>
            <person name="Zhou Q."/>
            <person name="Bi G."/>
            <person name="Li C."/>
            <person name="Du R."/>
            <person name="Wang X."/>
            <person name="Sun T."/>
            <person name="Guo L."/>
            <person name="Liang H."/>
            <person name="Lu P."/>
            <person name="Wu Y."/>
            <person name="Zhang Z."/>
            <person name="Ro D.K."/>
            <person name="Shang Y."/>
            <person name="Huang S."/>
            <person name="Yan J."/>
        </authorList>
    </citation>
    <scope>NUCLEOTIDE SEQUENCE [LARGE SCALE GENOMIC DNA]</scope>
    <source>
        <strain evidence="3">Ta-2019</strain>
    </source>
</reference>
<dbReference type="PROSITE" id="PS50097">
    <property type="entry name" value="BTB"/>
    <property type="match status" value="1"/>
</dbReference>
<dbReference type="SMART" id="SM00225">
    <property type="entry name" value="BTB"/>
    <property type="match status" value="1"/>
</dbReference>
<dbReference type="PANTHER" id="PTHR47369:SF1">
    <property type="entry name" value="BTB_POZ DOMAIN-CONTAINING PROTEIN"/>
    <property type="match status" value="1"/>
</dbReference>
<comment type="pathway">
    <text evidence="1">Protein modification; protein ubiquitination.</text>
</comment>
<protein>
    <recommendedName>
        <fullName evidence="2">BTB domain-containing protein</fullName>
    </recommendedName>
</protein>
<gene>
    <name evidence="3" type="ORF">KI387_011964</name>
</gene>
<dbReference type="Pfam" id="PF00651">
    <property type="entry name" value="BTB"/>
    <property type="match status" value="1"/>
</dbReference>
<evidence type="ECO:0000313" key="4">
    <source>
        <dbReference type="Proteomes" id="UP000824469"/>
    </source>
</evidence>
<comment type="caution">
    <text evidence="3">The sequence shown here is derived from an EMBL/GenBank/DDBJ whole genome shotgun (WGS) entry which is preliminary data.</text>
</comment>
<name>A0AA38CFT4_TAXCH</name>
<feature type="domain" description="BTB" evidence="2">
    <location>
        <begin position="44"/>
        <end position="114"/>
    </location>
</feature>
<dbReference type="PANTHER" id="PTHR47369">
    <property type="entry name" value="BTB/POZ DOMAIN-CONTAINING PROTEIN"/>
    <property type="match status" value="1"/>
</dbReference>
<organism evidence="3 4">
    <name type="scientific">Taxus chinensis</name>
    <name type="common">Chinese yew</name>
    <name type="synonym">Taxus wallichiana var. chinensis</name>
    <dbReference type="NCBI Taxonomy" id="29808"/>
    <lineage>
        <taxon>Eukaryota</taxon>
        <taxon>Viridiplantae</taxon>
        <taxon>Streptophyta</taxon>
        <taxon>Embryophyta</taxon>
        <taxon>Tracheophyta</taxon>
        <taxon>Spermatophyta</taxon>
        <taxon>Pinopsida</taxon>
        <taxon>Pinidae</taxon>
        <taxon>Conifers II</taxon>
        <taxon>Cupressales</taxon>
        <taxon>Taxaceae</taxon>
        <taxon>Taxus</taxon>
    </lineage>
</organism>
<dbReference type="Proteomes" id="UP000824469">
    <property type="component" value="Unassembled WGS sequence"/>
</dbReference>
<dbReference type="Gene3D" id="3.30.710.10">
    <property type="entry name" value="Potassium Channel Kv1.1, Chain A"/>
    <property type="match status" value="1"/>
</dbReference>
<feature type="non-terminal residue" evidence="3">
    <location>
        <position position="194"/>
    </location>
</feature>
<dbReference type="InterPro" id="IPR000210">
    <property type="entry name" value="BTB/POZ_dom"/>
</dbReference>
<sequence>MLEQQEGVEMAAVVEGAVATAEDAAATALCDHIRKKGFHSHIFSDITISFLSKDYPLHKIVLSQSSYFLSLLSGPWKEHGKSKIQLLIDDSNVTALGLEIALAYLYGVTPVLNEQNVVSVLAAGCFLCLDNLCDMSVRFIVSDLRVETFLTYQTLSERHCYGKHAETVRAACWSFLCSHAARELLHVLPKLSLQ</sequence>
<evidence type="ECO:0000256" key="1">
    <source>
        <dbReference type="ARBA" id="ARBA00004906"/>
    </source>
</evidence>
<accession>A0AA38CFT4</accession>
<evidence type="ECO:0000313" key="3">
    <source>
        <dbReference type="EMBL" id="KAH9300381.1"/>
    </source>
</evidence>
<keyword evidence="4" id="KW-1185">Reference proteome</keyword>
<dbReference type="InterPro" id="IPR011333">
    <property type="entry name" value="SKP1/BTB/POZ_sf"/>
</dbReference>
<dbReference type="SUPFAM" id="SSF54695">
    <property type="entry name" value="POZ domain"/>
    <property type="match status" value="1"/>
</dbReference>
<proteinExistence type="predicted"/>